<keyword evidence="3" id="KW-0238">DNA-binding</keyword>
<dbReference type="InterPro" id="IPR038488">
    <property type="entry name" value="Integrase_DNA-bd_sf"/>
</dbReference>
<dbReference type="GO" id="GO:0006310">
    <property type="term" value="P:DNA recombination"/>
    <property type="evidence" value="ECO:0007669"/>
    <property type="project" value="UniProtKB-KW"/>
</dbReference>
<evidence type="ECO:0000256" key="2">
    <source>
        <dbReference type="ARBA" id="ARBA00022908"/>
    </source>
</evidence>
<comment type="similarity">
    <text evidence="1">Belongs to the 'phage' integrase family.</text>
</comment>
<dbReference type="InterPro" id="IPR010998">
    <property type="entry name" value="Integrase_recombinase_N"/>
</dbReference>
<dbReference type="PATRIC" id="fig|52133.18.peg.2713"/>
<dbReference type="InterPro" id="IPR013762">
    <property type="entry name" value="Integrase-like_cat_sf"/>
</dbReference>
<evidence type="ECO:0000259" key="5">
    <source>
        <dbReference type="PROSITE" id="PS51898"/>
    </source>
</evidence>
<reference evidence="6 7" key="1">
    <citation type="journal article" date="2016" name="Sci. Rep.">
        <title>Genomic and phenotypic characterization of the species Acinetobacter venetianus.</title>
        <authorList>
            <person name="Fondi M."/>
            <person name="Maida I."/>
            <person name="Perrin E."/>
            <person name="Orlandini V."/>
            <person name="La Torre L."/>
            <person name="Bosi E."/>
            <person name="Negroni A."/>
            <person name="Zanaroli G."/>
            <person name="Fava F."/>
            <person name="Decorosi F."/>
            <person name="Giovannetti L."/>
            <person name="Viti C."/>
            <person name="Vaneechoutte M."/>
            <person name="Dijkshoorn L."/>
            <person name="Fani R."/>
        </authorList>
    </citation>
    <scope>NUCLEOTIDE SEQUENCE [LARGE SCALE GENOMIC DNA]</scope>
    <source>
        <strain evidence="6 7">LUH5627</strain>
    </source>
</reference>
<dbReference type="PANTHER" id="PTHR30629:SF2">
    <property type="entry name" value="PROPHAGE INTEGRASE INTS-RELATED"/>
    <property type="match status" value="1"/>
</dbReference>
<protein>
    <submittedName>
        <fullName evidence="6">Prophage CP4-57 integrase</fullName>
    </submittedName>
</protein>
<dbReference type="InterPro" id="IPR053876">
    <property type="entry name" value="Phage_int_M"/>
</dbReference>
<keyword evidence="4" id="KW-0233">DNA recombination</keyword>
<dbReference type="SUPFAM" id="SSF56349">
    <property type="entry name" value="DNA breaking-rejoining enzymes"/>
    <property type="match status" value="1"/>
</dbReference>
<dbReference type="RefSeq" id="WP_061519331.1">
    <property type="nucleotide sequence ID" value="NZ_JRUE01000212.1"/>
</dbReference>
<keyword evidence="2" id="KW-0229">DNA integration</keyword>
<organism evidence="6 7">
    <name type="scientific">Acinetobacter venetianus</name>
    <dbReference type="NCBI Taxonomy" id="52133"/>
    <lineage>
        <taxon>Bacteria</taxon>
        <taxon>Pseudomonadati</taxon>
        <taxon>Pseudomonadota</taxon>
        <taxon>Gammaproteobacteria</taxon>
        <taxon>Moraxellales</taxon>
        <taxon>Moraxellaceae</taxon>
        <taxon>Acinetobacter</taxon>
    </lineage>
</organism>
<dbReference type="GO" id="GO:0003677">
    <property type="term" value="F:DNA binding"/>
    <property type="evidence" value="ECO:0007669"/>
    <property type="project" value="UniProtKB-KW"/>
</dbReference>
<evidence type="ECO:0000313" key="6">
    <source>
        <dbReference type="EMBL" id="KXZ65913.1"/>
    </source>
</evidence>
<dbReference type="Gene3D" id="1.10.443.10">
    <property type="entry name" value="Intergrase catalytic core"/>
    <property type="match status" value="1"/>
</dbReference>
<evidence type="ECO:0000313" key="7">
    <source>
        <dbReference type="Proteomes" id="UP000075680"/>
    </source>
</evidence>
<name>A0A150HL96_9GAMM</name>
<dbReference type="InterPro" id="IPR025166">
    <property type="entry name" value="Integrase_DNA_bind_dom"/>
</dbReference>
<dbReference type="EMBL" id="JRUE01000212">
    <property type="protein sequence ID" value="KXZ65913.1"/>
    <property type="molecule type" value="Genomic_DNA"/>
</dbReference>
<gene>
    <name evidence="6" type="primary">intA_6</name>
    <name evidence="6" type="ORF">AVENLUH5627_02643</name>
</gene>
<dbReference type="Gene3D" id="3.30.160.390">
    <property type="entry name" value="Integrase, DNA-binding domain"/>
    <property type="match status" value="1"/>
</dbReference>
<proteinExistence type="inferred from homology"/>
<evidence type="ECO:0000256" key="1">
    <source>
        <dbReference type="ARBA" id="ARBA00008857"/>
    </source>
</evidence>
<sequence>MALSEAWLKANNGKEREAVEVVADRDSMSVRISPKGKIVFQLRYRFNNKQERVDLGTYPHMSLKDARLEATRLRGLLDQNKNPKLELLVEKEKNINPITLNEVHQMWHDSYCSKNKKEHEHIKRMFENHLLPKLGDLPIDRIDITDWLKLFEELAARIPGTAKNLLSNTKQMLKWAAKRKYVQTNVLADIFPKADLNIVSKPTKRVLTDDEIKVFYECLKWSRLTQKNKLFLELCLIYACRNGELRRAEKKHFDFKRKIWTVPPSNHKTGYKNDKTLIRPILPYMEVLIKEAFELSGGKYLFSNGKNETEYLTDAASTQLPSSVIGWVKRFKKETMEHWSLHDLRRTARTNFSSFSKNRDIHEIMLGHVLPNNQEVYDLHSYVAEQTEVYEKWIEKLERLKG</sequence>
<comment type="caution">
    <text evidence="6">The sequence shown here is derived from an EMBL/GenBank/DDBJ whole genome shotgun (WGS) entry which is preliminary data.</text>
</comment>
<evidence type="ECO:0000256" key="4">
    <source>
        <dbReference type="ARBA" id="ARBA00023172"/>
    </source>
</evidence>
<dbReference type="Pfam" id="PF13356">
    <property type="entry name" value="Arm-DNA-bind_3"/>
    <property type="match status" value="1"/>
</dbReference>
<evidence type="ECO:0000256" key="3">
    <source>
        <dbReference type="ARBA" id="ARBA00023125"/>
    </source>
</evidence>
<dbReference type="Pfam" id="PF00589">
    <property type="entry name" value="Phage_integrase"/>
    <property type="match status" value="1"/>
</dbReference>
<dbReference type="InterPro" id="IPR011010">
    <property type="entry name" value="DNA_brk_join_enz"/>
</dbReference>
<dbReference type="Gene3D" id="1.10.150.130">
    <property type="match status" value="1"/>
</dbReference>
<feature type="domain" description="Tyr recombinase" evidence="5">
    <location>
        <begin position="202"/>
        <end position="391"/>
    </location>
</feature>
<dbReference type="PROSITE" id="PS51898">
    <property type="entry name" value="TYR_RECOMBINASE"/>
    <property type="match status" value="1"/>
</dbReference>
<dbReference type="InterPro" id="IPR050808">
    <property type="entry name" value="Phage_Integrase"/>
</dbReference>
<accession>A0A150HL96</accession>
<dbReference type="AlphaFoldDB" id="A0A150HL96"/>
<dbReference type="GO" id="GO:0015074">
    <property type="term" value="P:DNA integration"/>
    <property type="evidence" value="ECO:0007669"/>
    <property type="project" value="UniProtKB-KW"/>
</dbReference>
<dbReference type="Pfam" id="PF22022">
    <property type="entry name" value="Phage_int_M"/>
    <property type="match status" value="1"/>
</dbReference>
<dbReference type="InterPro" id="IPR002104">
    <property type="entry name" value="Integrase_catalytic"/>
</dbReference>
<dbReference type="PANTHER" id="PTHR30629">
    <property type="entry name" value="PROPHAGE INTEGRASE"/>
    <property type="match status" value="1"/>
</dbReference>
<dbReference type="Proteomes" id="UP000075680">
    <property type="component" value="Unassembled WGS sequence"/>
</dbReference>